<reference evidence="4 5" key="1">
    <citation type="journal article" date="2009" name="Science">
        <title>Green evolution and dynamic adaptations revealed by genomes of the marine picoeukaryotes Micromonas.</title>
        <authorList>
            <person name="Worden A.Z."/>
            <person name="Lee J.H."/>
            <person name="Mock T."/>
            <person name="Rouze P."/>
            <person name="Simmons M.P."/>
            <person name="Aerts A.L."/>
            <person name="Allen A.E."/>
            <person name="Cuvelier M.L."/>
            <person name="Derelle E."/>
            <person name="Everett M.V."/>
            <person name="Foulon E."/>
            <person name="Grimwood J."/>
            <person name="Gundlach H."/>
            <person name="Henrissat B."/>
            <person name="Napoli C."/>
            <person name="McDonald S.M."/>
            <person name="Parker M.S."/>
            <person name="Rombauts S."/>
            <person name="Salamov A."/>
            <person name="Von Dassow P."/>
            <person name="Badger J.H."/>
            <person name="Coutinho P.M."/>
            <person name="Demir E."/>
            <person name="Dubchak I."/>
            <person name="Gentemann C."/>
            <person name="Eikrem W."/>
            <person name="Gready J.E."/>
            <person name="John U."/>
            <person name="Lanier W."/>
            <person name="Lindquist E.A."/>
            <person name="Lucas S."/>
            <person name="Mayer K.F."/>
            <person name="Moreau H."/>
            <person name="Not F."/>
            <person name="Otillar R."/>
            <person name="Panaud O."/>
            <person name="Pangilinan J."/>
            <person name="Paulsen I."/>
            <person name="Piegu B."/>
            <person name="Poliakov A."/>
            <person name="Robbens S."/>
            <person name="Schmutz J."/>
            <person name="Toulza E."/>
            <person name="Wyss T."/>
            <person name="Zelensky A."/>
            <person name="Zhou K."/>
            <person name="Armbrust E.V."/>
            <person name="Bhattacharya D."/>
            <person name="Goodenough U.W."/>
            <person name="Van de Peer Y."/>
            <person name="Grigoriev I.V."/>
        </authorList>
    </citation>
    <scope>NUCLEOTIDE SEQUENCE [LARGE SCALE GENOMIC DNA]</scope>
    <source>
        <strain evidence="4 5">CCMP1545</strain>
    </source>
</reference>
<evidence type="ECO:0000313" key="4">
    <source>
        <dbReference type="EMBL" id="EEH52271.1"/>
    </source>
</evidence>
<dbReference type="GeneID" id="9689178"/>
<dbReference type="KEGG" id="mpp:MICPUCDRAFT_43102"/>
<gene>
    <name evidence="4" type="ORF">MICPUCDRAFT_43102</name>
</gene>
<evidence type="ECO:0000313" key="5">
    <source>
        <dbReference type="Proteomes" id="UP000001876"/>
    </source>
</evidence>
<dbReference type="PANTHER" id="PTHR39160:SF4">
    <property type="entry name" value="RESUSCITATION-PROMOTING FACTOR RPFB"/>
    <property type="match status" value="1"/>
</dbReference>
<dbReference type="OMA" id="FPIGRYW"/>
<evidence type="ECO:0000256" key="1">
    <source>
        <dbReference type="ARBA" id="ARBA00022729"/>
    </source>
</evidence>
<keyword evidence="2" id="KW-0812">Transmembrane</keyword>
<dbReference type="GO" id="GO:0009254">
    <property type="term" value="P:peptidoglycan turnover"/>
    <property type="evidence" value="ECO:0007669"/>
    <property type="project" value="InterPro"/>
</dbReference>
<dbReference type="AlphaFoldDB" id="C1N7H3"/>
<dbReference type="Proteomes" id="UP000001876">
    <property type="component" value="Unassembled WGS sequence"/>
</dbReference>
<evidence type="ECO:0000256" key="2">
    <source>
        <dbReference type="SAM" id="Phobius"/>
    </source>
</evidence>
<keyword evidence="2" id="KW-0472">Membrane</keyword>
<name>C1N7H3_MICPC</name>
<keyword evidence="2" id="KW-1133">Transmembrane helix</keyword>
<dbReference type="Pfam" id="PF06725">
    <property type="entry name" value="3D"/>
    <property type="match status" value="1"/>
</dbReference>
<accession>C1N7H3</accession>
<evidence type="ECO:0000259" key="3">
    <source>
        <dbReference type="Pfam" id="PF06725"/>
    </source>
</evidence>
<protein>
    <submittedName>
        <fullName evidence="4">Predicted protein</fullName>
    </submittedName>
</protein>
<dbReference type="GO" id="GO:0019867">
    <property type="term" value="C:outer membrane"/>
    <property type="evidence" value="ECO:0007669"/>
    <property type="project" value="InterPro"/>
</dbReference>
<dbReference type="InterPro" id="IPR036908">
    <property type="entry name" value="RlpA-like_sf"/>
</dbReference>
<keyword evidence="5" id="KW-1185">Reference proteome</keyword>
<proteinExistence type="predicted"/>
<dbReference type="RefSeq" id="XP_003063898.1">
    <property type="nucleotide sequence ID" value="XM_003063852.1"/>
</dbReference>
<dbReference type="GO" id="GO:0004553">
    <property type="term" value="F:hydrolase activity, hydrolyzing O-glycosyl compounds"/>
    <property type="evidence" value="ECO:0007669"/>
    <property type="project" value="InterPro"/>
</dbReference>
<feature type="transmembrane region" description="Helical" evidence="2">
    <location>
        <begin position="68"/>
        <end position="89"/>
    </location>
</feature>
<dbReference type="InterPro" id="IPR051933">
    <property type="entry name" value="Resuscitation_pf_RpfB"/>
</dbReference>
<dbReference type="PANTHER" id="PTHR39160">
    <property type="entry name" value="CELL WALL-BINDING PROTEIN YOCH"/>
    <property type="match status" value="1"/>
</dbReference>
<dbReference type="OrthoDB" id="568060at2759"/>
<keyword evidence="1" id="KW-0732">Signal</keyword>
<dbReference type="eggNOG" id="ENOG502SHXE">
    <property type="taxonomic scope" value="Eukaryota"/>
</dbReference>
<dbReference type="EMBL" id="GG663749">
    <property type="protein sequence ID" value="EEH52271.1"/>
    <property type="molecule type" value="Genomic_DNA"/>
</dbReference>
<dbReference type="CDD" id="cd22786">
    <property type="entry name" value="DPBB_YuiC-like"/>
    <property type="match status" value="1"/>
</dbReference>
<dbReference type="InterPro" id="IPR010611">
    <property type="entry name" value="3D_dom"/>
</dbReference>
<feature type="domain" description="3D" evidence="3">
    <location>
        <begin position="181"/>
        <end position="240"/>
    </location>
</feature>
<sequence>MPPAPYTRTMEATAYSSDWRSCGWTWGLSLGPLPFYVPLCLGTRPSGTREWPLVPRPRRDVADAKADLALGGLALACLTALSVASGALLDGSFLRRRAAIAARGRVARAAALGAGVGATAFPIGRYWAETDLAGLPYSGATASGKQPRAMRPPITRVNPLTDPIAFASRVLTLQWGPVDGSIAADTSVYPFGTRMKIEGMGWGVVEDRGGGVVGGDRIDIYVRRRKRALEFGRKRVEVTVHPPPAGR</sequence>
<dbReference type="Gene3D" id="2.40.40.10">
    <property type="entry name" value="RlpA-like domain"/>
    <property type="match status" value="1"/>
</dbReference>
<organism evidence="5">
    <name type="scientific">Micromonas pusilla (strain CCMP1545)</name>
    <name type="common">Picoplanktonic green alga</name>
    <dbReference type="NCBI Taxonomy" id="564608"/>
    <lineage>
        <taxon>Eukaryota</taxon>
        <taxon>Viridiplantae</taxon>
        <taxon>Chlorophyta</taxon>
        <taxon>Mamiellophyceae</taxon>
        <taxon>Mamiellales</taxon>
        <taxon>Mamiellaceae</taxon>
        <taxon>Micromonas</taxon>
    </lineage>
</organism>